<feature type="region of interest" description="Disordered" evidence="1">
    <location>
        <begin position="251"/>
        <end position="280"/>
    </location>
</feature>
<evidence type="ECO:0000313" key="3">
    <source>
        <dbReference type="EMBL" id="CAH66298.1"/>
    </source>
</evidence>
<dbReference type="AlphaFoldDB" id="Q01LR7"/>
<gene>
    <name evidence="3" type="primary">OSIGBa0139J17.7</name>
</gene>
<protein>
    <submittedName>
        <fullName evidence="3">OSIGBa0139J17.7 protein</fullName>
    </submittedName>
</protein>
<accession>Q01LR7</accession>
<feature type="domain" description="Retrotransposon gag" evidence="2">
    <location>
        <begin position="282"/>
        <end position="338"/>
    </location>
</feature>
<reference evidence="3" key="1">
    <citation type="journal article" date="2002" name="Nature">
        <title>Sequence and analysis of rice chromosome 4.</title>
        <authorList>
            <person name="Feng Q."/>
            <person name="Zhang Y."/>
            <person name="Hao P."/>
            <person name="Wang S."/>
            <person name="Fu G."/>
            <person name="Huang Y."/>
            <person name="Li Y."/>
            <person name="Zhu J."/>
            <person name="Liu Y."/>
            <person name="Hu X."/>
            <person name="Jia P."/>
            <person name="Zhang Y."/>
            <person name="Zhao Q."/>
            <person name="Ying K."/>
            <person name="Yu S."/>
            <person name="Tang Y."/>
            <person name="Weng Q."/>
            <person name="Zhang L."/>
            <person name="Lu Y."/>
            <person name="Mu J."/>
            <person name="Lu Y."/>
            <person name="Zhang L.S."/>
            <person name="Yu Z."/>
            <person name="Fan D."/>
            <person name="Liu X."/>
            <person name="Lu T."/>
            <person name="Li C."/>
            <person name="Wu Y."/>
            <person name="Sun T."/>
            <person name="Lei H."/>
            <person name="Li T."/>
            <person name="Hu H."/>
            <person name="Guan J."/>
            <person name="Wu M."/>
            <person name="Zhang R."/>
            <person name="Zhou B."/>
            <person name="Chen Z."/>
            <person name="Chen L."/>
            <person name="Jin Z."/>
            <person name="Wang R."/>
            <person name="Yin H."/>
            <person name="Cai Z."/>
            <person name="Ren S."/>
            <person name="Lv G."/>
            <person name="Gu W."/>
            <person name="Zhu G."/>
            <person name="Tu Y."/>
            <person name="Jia J."/>
            <person name="Zhang Y."/>
            <person name="Chen J."/>
            <person name="Kang H."/>
            <person name="Chen X."/>
            <person name="Shao C."/>
            <person name="Sun Y."/>
            <person name="Hu Q."/>
            <person name="Zhang X."/>
            <person name="Zhang W."/>
            <person name="Wang L."/>
            <person name="Ding C."/>
            <person name="Sheng H."/>
            <person name="Gu J."/>
            <person name="Chen S."/>
            <person name="Ni L."/>
            <person name="Zhu F."/>
            <person name="Chen W."/>
            <person name="Lan L."/>
            <person name="Lai Y."/>
            <person name="Cheng Z."/>
            <person name="Gu M."/>
            <person name="Jiang J."/>
            <person name="Li J."/>
            <person name="Hong G."/>
            <person name="Xue Y."/>
            <person name="Han B."/>
        </authorList>
    </citation>
    <scope>NUCLEOTIDE SEQUENCE</scope>
</reference>
<dbReference type="EMBL" id="CR855082">
    <property type="protein sequence ID" value="CAH66298.1"/>
    <property type="molecule type" value="Genomic_DNA"/>
</dbReference>
<name>Q01LR7_ORYSA</name>
<dbReference type="Pfam" id="PF03732">
    <property type="entry name" value="Retrotrans_gag"/>
    <property type="match status" value="1"/>
</dbReference>
<reference evidence="3" key="2">
    <citation type="submission" date="2004-10" db="EMBL/GenBank/DDBJ databases">
        <title>Chromosome-wide comparison between domesticated rice subspecies indica and japonica.</title>
        <authorList>
            <person name="Han B."/>
        </authorList>
    </citation>
    <scope>NUCLEOTIDE SEQUENCE</scope>
</reference>
<evidence type="ECO:0000259" key="2">
    <source>
        <dbReference type="Pfam" id="PF03732"/>
    </source>
</evidence>
<proteinExistence type="predicted"/>
<sequence length="429" mass="49118">MTSLGPYNGVSLKGLVLQLRHLIVELGYTEEVQFVGTTVPDEGEKELASPRWSVKATLLSTNPSLESLELTGGTDTFIDACQEVVLLGIGRLLQRHWTRLQHTPFRYHPTRSLAEDYATFRDAEHENDTTIDHLAKMVQAYDDARVDYYKMAKRGFIQASSRILRLRRKNLCVKLEMASLKRELRNLELGHGQVGEGSSVVGSKRCRVGPSLKITTRKRDGLPPMVHDAQASARVIVQNYLERRGLTVALANEDDSNDNSYDGDDESEPTVDDNATKDEAHVPAGVLALRKKEFRELKQDGRTVTEFLHEFNRLARYAPEDVRTDEEKQEKYLEGLNDELSIHLISGDYEDFQKLVDKAIRLEDKHRRWKARSASWLMRVNSCCLIHMHRGLSAAAVYGRDIYNLEIVDWFGNSAIESYWEYELYFYFE</sequence>
<dbReference type="InterPro" id="IPR005162">
    <property type="entry name" value="Retrotrans_gag_dom"/>
</dbReference>
<evidence type="ECO:0000256" key="1">
    <source>
        <dbReference type="SAM" id="MobiDB-lite"/>
    </source>
</evidence>
<organism evidence="3">
    <name type="scientific">Oryza sativa</name>
    <name type="common">Rice</name>
    <dbReference type="NCBI Taxonomy" id="4530"/>
    <lineage>
        <taxon>Eukaryota</taxon>
        <taxon>Viridiplantae</taxon>
        <taxon>Streptophyta</taxon>
        <taxon>Embryophyta</taxon>
        <taxon>Tracheophyta</taxon>
        <taxon>Spermatophyta</taxon>
        <taxon>Magnoliopsida</taxon>
        <taxon>Liliopsida</taxon>
        <taxon>Poales</taxon>
        <taxon>Poaceae</taxon>
        <taxon>BOP clade</taxon>
        <taxon>Oryzoideae</taxon>
        <taxon>Oryzeae</taxon>
        <taxon>Oryzinae</taxon>
        <taxon>Oryza</taxon>
    </lineage>
</organism>
<feature type="compositionally biased region" description="Acidic residues" evidence="1">
    <location>
        <begin position="252"/>
        <end position="271"/>
    </location>
</feature>